<dbReference type="Proteomes" id="UP000250443">
    <property type="component" value="Unassembled WGS sequence"/>
</dbReference>
<keyword evidence="5" id="KW-1185">Reference proteome</keyword>
<evidence type="ECO:0000256" key="1">
    <source>
        <dbReference type="SAM" id="Phobius"/>
    </source>
</evidence>
<accession>A0A2X2D048</accession>
<feature type="transmembrane region" description="Helical" evidence="1">
    <location>
        <begin position="47"/>
        <end position="69"/>
    </location>
</feature>
<evidence type="ECO:0000313" key="5">
    <source>
        <dbReference type="Proteomes" id="UP000626180"/>
    </source>
</evidence>
<keyword evidence="1" id="KW-1133">Transmembrane helix</keyword>
<keyword evidence="1" id="KW-0472">Membrane</keyword>
<evidence type="ECO:0000313" key="2">
    <source>
        <dbReference type="EMBL" id="MBF8641135.1"/>
    </source>
</evidence>
<dbReference type="EMBL" id="UAUF01000014">
    <property type="protein sequence ID" value="SPZ12301.1"/>
    <property type="molecule type" value="Genomic_DNA"/>
</dbReference>
<name>A0A2X2D048_PSELU</name>
<protein>
    <submittedName>
        <fullName evidence="3">Uncharacterized protein</fullName>
    </submittedName>
</protein>
<gene>
    <name evidence="2" type="ORF">IRZ65_10605</name>
    <name evidence="3" type="ORF">NCTC11842_04388</name>
</gene>
<sequence>MLRRLFHAVRRLFLEVREAKAARERELQRVDDPEELRRELQTRNRRLLVWLGAMSLGGLLFGLMVGRIYHGDVGPRQPIVPQVRVAQAAEYVDEGSGRPMYRLVLSLNKALQYERYRPDGALNLRLPNISLVGGNQSAQVKTKESRSFSWSVIQQGKDVNVLVVGLGGALATQDHLDKKEGDHWELVIEVPLISAGQ</sequence>
<evidence type="ECO:0000313" key="3">
    <source>
        <dbReference type="EMBL" id="SPZ12301.1"/>
    </source>
</evidence>
<dbReference type="AlphaFoldDB" id="A0A2X2D048"/>
<evidence type="ECO:0000313" key="4">
    <source>
        <dbReference type="Proteomes" id="UP000250443"/>
    </source>
</evidence>
<dbReference type="EMBL" id="JADMCD010000004">
    <property type="protein sequence ID" value="MBF8641135.1"/>
    <property type="molecule type" value="Genomic_DNA"/>
</dbReference>
<keyword evidence="1" id="KW-0812">Transmembrane</keyword>
<reference evidence="2 5" key="2">
    <citation type="submission" date="2020-10" db="EMBL/GenBank/DDBJ databases">
        <title>Genome sequences of Pseudomonas isolates.</title>
        <authorList>
            <person name="Wessels L."/>
            <person name="Reich F."/>
            <person name="Hammerl J."/>
        </authorList>
    </citation>
    <scope>NUCLEOTIDE SEQUENCE [LARGE SCALE GENOMIC DNA]</scope>
    <source>
        <strain evidence="2 5">20-MO00624-0</strain>
    </source>
</reference>
<reference evidence="3 4" key="1">
    <citation type="submission" date="2018-06" db="EMBL/GenBank/DDBJ databases">
        <authorList>
            <consortium name="Pathogen Informatics"/>
            <person name="Doyle S."/>
        </authorList>
    </citation>
    <scope>NUCLEOTIDE SEQUENCE [LARGE SCALE GENOMIC DNA]</scope>
    <source>
        <strain evidence="3 4">NCTC11842</strain>
    </source>
</reference>
<dbReference type="RefSeq" id="WP_010796133.1">
    <property type="nucleotide sequence ID" value="NZ_FQYS01000004.1"/>
</dbReference>
<proteinExistence type="predicted"/>
<organism evidence="3 4">
    <name type="scientific">Pseudomonas luteola</name>
    <dbReference type="NCBI Taxonomy" id="47886"/>
    <lineage>
        <taxon>Bacteria</taxon>
        <taxon>Pseudomonadati</taxon>
        <taxon>Pseudomonadota</taxon>
        <taxon>Gammaproteobacteria</taxon>
        <taxon>Pseudomonadales</taxon>
        <taxon>Pseudomonadaceae</taxon>
        <taxon>Pseudomonas</taxon>
    </lineage>
</organism>
<dbReference type="Proteomes" id="UP000626180">
    <property type="component" value="Unassembled WGS sequence"/>
</dbReference>